<keyword evidence="8" id="KW-0430">Lectin</keyword>
<dbReference type="PROSITE" id="PS50948">
    <property type="entry name" value="PAN"/>
    <property type="match status" value="1"/>
</dbReference>
<dbReference type="SMART" id="SM00108">
    <property type="entry name" value="B_lectin"/>
    <property type="match status" value="1"/>
</dbReference>
<dbReference type="GO" id="GO:0005524">
    <property type="term" value="F:ATP binding"/>
    <property type="evidence" value="ECO:0007669"/>
    <property type="project" value="UniProtKB-UniRule"/>
</dbReference>
<dbReference type="SUPFAM" id="SSF56112">
    <property type="entry name" value="Protein kinase-like (PK-like)"/>
    <property type="match status" value="1"/>
</dbReference>
<keyword evidence="6 21" id="KW-0812">Transmembrane</keyword>
<dbReference type="Pfam" id="PF00069">
    <property type="entry name" value="Pkinase"/>
    <property type="match status" value="1"/>
</dbReference>
<keyword evidence="13 21" id="KW-0472">Membrane</keyword>
<reference evidence="26 27" key="1">
    <citation type="journal article" date="2021" name="Commun. Biol.">
        <title>The genome of Shorea leprosula (Dipterocarpaceae) highlights the ecological relevance of drought in aseasonal tropical rainforests.</title>
        <authorList>
            <person name="Ng K.K.S."/>
            <person name="Kobayashi M.J."/>
            <person name="Fawcett J.A."/>
            <person name="Hatakeyama M."/>
            <person name="Paape T."/>
            <person name="Ng C.H."/>
            <person name="Ang C.C."/>
            <person name="Tnah L.H."/>
            <person name="Lee C.T."/>
            <person name="Nishiyama T."/>
            <person name="Sese J."/>
            <person name="O'Brien M.J."/>
            <person name="Copetti D."/>
            <person name="Mohd Noor M.I."/>
            <person name="Ong R.C."/>
            <person name="Putra M."/>
            <person name="Sireger I.Z."/>
            <person name="Indrioko S."/>
            <person name="Kosugi Y."/>
            <person name="Izuno A."/>
            <person name="Isagi Y."/>
            <person name="Lee S.L."/>
            <person name="Shimizu K.K."/>
        </authorList>
    </citation>
    <scope>NUCLEOTIDE SEQUENCE [LARGE SCALE GENOMIC DNA]</scope>
    <source>
        <strain evidence="26">214</strain>
    </source>
</reference>
<keyword evidence="15" id="KW-0675">Receptor</keyword>
<dbReference type="PIRSF" id="PIRSF000641">
    <property type="entry name" value="SRK"/>
    <property type="match status" value="1"/>
</dbReference>
<comment type="catalytic activity">
    <reaction evidence="17 19">
        <text>L-threonyl-[protein] + ATP = O-phospho-L-threonyl-[protein] + ADP + H(+)</text>
        <dbReference type="Rhea" id="RHEA:46608"/>
        <dbReference type="Rhea" id="RHEA-COMP:11060"/>
        <dbReference type="Rhea" id="RHEA-COMP:11605"/>
        <dbReference type="ChEBI" id="CHEBI:15378"/>
        <dbReference type="ChEBI" id="CHEBI:30013"/>
        <dbReference type="ChEBI" id="CHEBI:30616"/>
        <dbReference type="ChEBI" id="CHEBI:61977"/>
        <dbReference type="ChEBI" id="CHEBI:456216"/>
        <dbReference type="EC" id="2.7.11.1"/>
    </reaction>
</comment>
<keyword evidence="5 19" id="KW-0808">Transferase</keyword>
<dbReference type="GO" id="GO:0030246">
    <property type="term" value="F:carbohydrate binding"/>
    <property type="evidence" value="ECO:0007669"/>
    <property type="project" value="UniProtKB-KW"/>
</dbReference>
<organism evidence="26 27">
    <name type="scientific">Rubroshorea leprosula</name>
    <dbReference type="NCBI Taxonomy" id="152421"/>
    <lineage>
        <taxon>Eukaryota</taxon>
        <taxon>Viridiplantae</taxon>
        <taxon>Streptophyta</taxon>
        <taxon>Embryophyta</taxon>
        <taxon>Tracheophyta</taxon>
        <taxon>Spermatophyta</taxon>
        <taxon>Magnoliopsida</taxon>
        <taxon>eudicotyledons</taxon>
        <taxon>Gunneridae</taxon>
        <taxon>Pentapetalae</taxon>
        <taxon>rosids</taxon>
        <taxon>malvids</taxon>
        <taxon>Malvales</taxon>
        <taxon>Dipterocarpaceae</taxon>
        <taxon>Rubroshorea</taxon>
    </lineage>
</organism>
<evidence type="ECO:0000256" key="1">
    <source>
        <dbReference type="ARBA" id="ARBA00004479"/>
    </source>
</evidence>
<evidence type="ECO:0000256" key="16">
    <source>
        <dbReference type="ARBA" id="ARBA00023180"/>
    </source>
</evidence>
<dbReference type="InterPro" id="IPR036426">
    <property type="entry name" value="Bulb-type_lectin_dom_sf"/>
</dbReference>
<evidence type="ECO:0000256" key="19">
    <source>
        <dbReference type="PIRNR" id="PIRNR000641"/>
    </source>
</evidence>
<dbReference type="Proteomes" id="UP001054252">
    <property type="component" value="Unassembled WGS sequence"/>
</dbReference>
<dbReference type="InterPro" id="IPR011009">
    <property type="entry name" value="Kinase-like_dom_sf"/>
</dbReference>
<evidence type="ECO:0000256" key="12">
    <source>
        <dbReference type="ARBA" id="ARBA00022989"/>
    </source>
</evidence>
<feature type="transmembrane region" description="Helical" evidence="21">
    <location>
        <begin position="459"/>
        <end position="482"/>
    </location>
</feature>
<evidence type="ECO:0000256" key="21">
    <source>
        <dbReference type="SAM" id="Phobius"/>
    </source>
</evidence>
<evidence type="ECO:0000256" key="17">
    <source>
        <dbReference type="ARBA" id="ARBA00047899"/>
    </source>
</evidence>
<dbReference type="GO" id="GO:0016020">
    <property type="term" value="C:membrane"/>
    <property type="evidence" value="ECO:0007669"/>
    <property type="project" value="UniProtKB-SubCell"/>
</dbReference>
<comment type="caution">
    <text evidence="26">The sequence shown here is derived from an EMBL/GenBank/DDBJ whole genome shotgun (WGS) entry which is preliminary data.</text>
</comment>
<dbReference type="PROSITE" id="PS00107">
    <property type="entry name" value="PROTEIN_KINASE_ATP"/>
    <property type="match status" value="1"/>
</dbReference>
<evidence type="ECO:0000256" key="20">
    <source>
        <dbReference type="PROSITE-ProRule" id="PRU10141"/>
    </source>
</evidence>
<keyword evidence="7 22" id="KW-0732">Signal</keyword>
<evidence type="ECO:0000259" key="24">
    <source>
        <dbReference type="PROSITE" id="PS50927"/>
    </source>
</evidence>
<dbReference type="PANTHER" id="PTHR47976">
    <property type="entry name" value="G-TYPE LECTIN S-RECEPTOR-LIKE SERINE/THREONINE-PROTEIN KINASE SD2-5"/>
    <property type="match status" value="1"/>
</dbReference>
<evidence type="ECO:0000256" key="22">
    <source>
        <dbReference type="SAM" id="SignalP"/>
    </source>
</evidence>
<protein>
    <recommendedName>
        <fullName evidence="19">Receptor-like serine/threonine-protein kinase</fullName>
        <ecNumber evidence="19">2.7.11.1</ecNumber>
    </recommendedName>
</protein>
<evidence type="ECO:0000313" key="27">
    <source>
        <dbReference type="Proteomes" id="UP001054252"/>
    </source>
</evidence>
<dbReference type="Pfam" id="PF08276">
    <property type="entry name" value="PAN_2"/>
    <property type="match status" value="1"/>
</dbReference>
<keyword evidence="14" id="KW-1015">Disulfide bond</keyword>
<dbReference type="Gene3D" id="3.30.200.20">
    <property type="entry name" value="Phosphorylase Kinase, domain 1"/>
    <property type="match status" value="1"/>
</dbReference>
<comment type="catalytic activity">
    <reaction evidence="18 19">
        <text>L-seryl-[protein] + ATP = O-phospho-L-seryl-[protein] + ADP + H(+)</text>
        <dbReference type="Rhea" id="RHEA:17989"/>
        <dbReference type="Rhea" id="RHEA-COMP:9863"/>
        <dbReference type="Rhea" id="RHEA-COMP:11604"/>
        <dbReference type="ChEBI" id="CHEBI:15378"/>
        <dbReference type="ChEBI" id="CHEBI:29999"/>
        <dbReference type="ChEBI" id="CHEBI:30616"/>
        <dbReference type="ChEBI" id="CHEBI:83421"/>
        <dbReference type="ChEBI" id="CHEBI:456216"/>
        <dbReference type="EC" id="2.7.11.1"/>
    </reaction>
</comment>
<dbReference type="FunFam" id="3.30.200.20:FF:000178">
    <property type="entry name" value="serine/threonine-protein kinase PBS1-like"/>
    <property type="match status" value="1"/>
</dbReference>
<evidence type="ECO:0000256" key="18">
    <source>
        <dbReference type="ARBA" id="ARBA00048679"/>
    </source>
</evidence>
<dbReference type="Gene3D" id="1.10.510.10">
    <property type="entry name" value="Transferase(Phosphotransferase) domain 1"/>
    <property type="match status" value="1"/>
</dbReference>
<dbReference type="PROSITE" id="PS00108">
    <property type="entry name" value="PROTEIN_KINASE_ST"/>
    <property type="match status" value="1"/>
</dbReference>
<dbReference type="FunFam" id="1.10.510.10:FF:000248">
    <property type="entry name" value="S-receptor-like kinase 5"/>
    <property type="match status" value="1"/>
</dbReference>
<dbReference type="InterPro" id="IPR051343">
    <property type="entry name" value="G-type_lectin_kinases/EP1-like"/>
</dbReference>
<keyword evidence="27" id="KW-1185">Reference proteome</keyword>
<evidence type="ECO:0000259" key="23">
    <source>
        <dbReference type="PROSITE" id="PS50011"/>
    </source>
</evidence>
<sequence>MVVGGRRNTVCFLATFLSLFIMSLLLTNVEAFGYPSTVMPSVSWTNVVPTDFSFWESAGVRPILVNGSFVCGFHCKFEGTACLFAISIFPSSLDSNSSFSTQMVWSANRNKPIGLGAKLQFSQEGDLTLEDDHDTLVWSTNTIGKFVLGMKLTHQGNLILFDGNNKTVWQSFDHPTDCLVLGQRLVSGQKLKANMSSTDWTEGLYSFSINSSNGYFVASIGSNATLDYYQSYGSQRNKRSQFYAIFSDNKFGPFNFLRAGVSFIQLGSDGHLRYFSWVESEWKEVDDLFKDELNQCDYPLVCGEYGICSMGGGCNCPEPDENNIAHFKMINFDNPDLGCSPNVPISCESSSHESLLEIKHVSLSTSYLPDNSNITDIESCKQACLNNCSCKYVVFRSYNPMFGQSLCFFGSEALSFKREGDTYYNSFVFLKVQSSIVPNPQRNLSSPAHFPQTKKRQNVGVILAIILGATFIGFLIFTVFLLKIKKDPKDVEEDYLGHISGTPTRFSYEELKVATNNFSNKLGEGGFGCVFQGTLPCGAQIAVKCLDGFGPVKKSFIAEVETIGSIHHFNLVRLVGFCAEKSHMLLVYEYMCNGSLDQWIFCRDKALALGWQCRRKIILEIANGLAYLHGGCRQKIIHLDIKPQNILLDENFNAKVSDFGLSKLVGREQSQVVTTMRGTPGYMAPEWLNSVITEKVDVYSFGIVVLEILCGRKNVDRSLPEEDAHLVSLFKRKVEDGQFLDLVDKYNEEMQSNAVEVVEMMKVAAWCLQGEYAKRPSMSIMVKFLEGKMDDENEYDFSNPPPPPAEVETHGHQMDAAAITASPLIPSILSGPR</sequence>
<evidence type="ECO:0000256" key="8">
    <source>
        <dbReference type="ARBA" id="ARBA00022734"/>
    </source>
</evidence>
<keyword evidence="10 19" id="KW-0418">Kinase</keyword>
<evidence type="ECO:0000256" key="9">
    <source>
        <dbReference type="ARBA" id="ARBA00022741"/>
    </source>
</evidence>
<comment type="similarity">
    <text evidence="19">Belongs to the protein kinase superfamily. Ser/Thr protein kinase family.</text>
</comment>
<evidence type="ECO:0000256" key="14">
    <source>
        <dbReference type="ARBA" id="ARBA00023157"/>
    </source>
</evidence>
<feature type="domain" description="Apple" evidence="25">
    <location>
        <begin position="347"/>
        <end position="428"/>
    </location>
</feature>
<dbReference type="InterPro" id="IPR000719">
    <property type="entry name" value="Prot_kinase_dom"/>
</dbReference>
<keyword evidence="9 19" id="KW-0547">Nucleotide-binding</keyword>
<dbReference type="FunFam" id="2.90.10.30:FF:000003">
    <property type="entry name" value="Os04g0303100 protein"/>
    <property type="match status" value="1"/>
</dbReference>
<dbReference type="Gene3D" id="2.90.10.30">
    <property type="match status" value="1"/>
</dbReference>
<comment type="subcellular location">
    <subcellularLocation>
        <location evidence="1">Membrane</location>
        <topology evidence="1">Single-pass type I membrane protein</topology>
    </subcellularLocation>
</comment>
<dbReference type="PROSITE" id="PS50927">
    <property type="entry name" value="BULB_LECTIN"/>
    <property type="match status" value="1"/>
</dbReference>
<accession>A0AAV5KFM1</accession>
<feature type="chain" id="PRO_5043428145" description="Receptor-like serine/threonine-protein kinase" evidence="22">
    <location>
        <begin position="32"/>
        <end position="833"/>
    </location>
</feature>
<evidence type="ECO:0000256" key="13">
    <source>
        <dbReference type="ARBA" id="ARBA00023136"/>
    </source>
</evidence>
<proteinExistence type="inferred from homology"/>
<evidence type="ECO:0000256" key="5">
    <source>
        <dbReference type="ARBA" id="ARBA00022679"/>
    </source>
</evidence>
<keyword evidence="2 19" id="KW-0723">Serine/threonine-protein kinase</keyword>
<dbReference type="GO" id="GO:0004674">
    <property type="term" value="F:protein serine/threonine kinase activity"/>
    <property type="evidence" value="ECO:0007669"/>
    <property type="project" value="UniProtKB-KW"/>
</dbReference>
<dbReference type="SMART" id="SM00220">
    <property type="entry name" value="S_TKc"/>
    <property type="match status" value="1"/>
</dbReference>
<feature type="binding site" evidence="20">
    <location>
        <position position="544"/>
    </location>
    <ligand>
        <name>ATP</name>
        <dbReference type="ChEBI" id="CHEBI:30616"/>
    </ligand>
</feature>
<dbReference type="EC" id="2.7.11.1" evidence="19"/>
<evidence type="ECO:0000256" key="11">
    <source>
        <dbReference type="ARBA" id="ARBA00022840"/>
    </source>
</evidence>
<keyword evidence="12 21" id="KW-1133">Transmembrane helix</keyword>
<dbReference type="PANTHER" id="PTHR47976:SF30">
    <property type="entry name" value="RECEPTOR-LIKE SERINE_THREONINE-PROTEIN KINASE"/>
    <property type="match status" value="1"/>
</dbReference>
<evidence type="ECO:0000256" key="15">
    <source>
        <dbReference type="ARBA" id="ARBA00023170"/>
    </source>
</evidence>
<dbReference type="EMBL" id="BPVZ01000062">
    <property type="protein sequence ID" value="GKV23387.1"/>
    <property type="molecule type" value="Genomic_DNA"/>
</dbReference>
<feature type="domain" description="Protein kinase" evidence="23">
    <location>
        <begin position="516"/>
        <end position="785"/>
    </location>
</feature>
<keyword evidence="3" id="KW-0245">EGF-like domain</keyword>
<name>A0AAV5KFM1_9ROSI</name>
<dbReference type="SUPFAM" id="SSF51110">
    <property type="entry name" value="alpha-D-mannose-specific plant lectins"/>
    <property type="match status" value="1"/>
</dbReference>
<evidence type="ECO:0000259" key="25">
    <source>
        <dbReference type="PROSITE" id="PS50948"/>
    </source>
</evidence>
<dbReference type="AlphaFoldDB" id="A0AAV5KFM1"/>
<evidence type="ECO:0000256" key="6">
    <source>
        <dbReference type="ARBA" id="ARBA00022692"/>
    </source>
</evidence>
<gene>
    <name evidence="26" type="ORF">SLEP1_g33122</name>
</gene>
<keyword evidence="4" id="KW-0597">Phosphoprotein</keyword>
<dbReference type="Pfam" id="PF01453">
    <property type="entry name" value="B_lectin"/>
    <property type="match status" value="1"/>
</dbReference>
<feature type="signal peptide" evidence="22">
    <location>
        <begin position="1"/>
        <end position="31"/>
    </location>
</feature>
<dbReference type="InterPro" id="IPR017441">
    <property type="entry name" value="Protein_kinase_ATP_BS"/>
</dbReference>
<keyword evidence="11 19" id="KW-0067">ATP-binding</keyword>
<dbReference type="InterPro" id="IPR003609">
    <property type="entry name" value="Pan_app"/>
</dbReference>
<dbReference type="InterPro" id="IPR008271">
    <property type="entry name" value="Ser/Thr_kinase_AS"/>
</dbReference>
<evidence type="ECO:0000256" key="2">
    <source>
        <dbReference type="ARBA" id="ARBA00022527"/>
    </source>
</evidence>
<evidence type="ECO:0000313" key="26">
    <source>
        <dbReference type="EMBL" id="GKV23387.1"/>
    </source>
</evidence>
<evidence type="ECO:0000256" key="10">
    <source>
        <dbReference type="ARBA" id="ARBA00022777"/>
    </source>
</evidence>
<dbReference type="InterPro" id="IPR024171">
    <property type="entry name" value="SRK-like_kinase"/>
</dbReference>
<evidence type="ECO:0000256" key="3">
    <source>
        <dbReference type="ARBA" id="ARBA00022536"/>
    </source>
</evidence>
<keyword evidence="16" id="KW-0325">Glycoprotein</keyword>
<dbReference type="PROSITE" id="PS50011">
    <property type="entry name" value="PROTEIN_KINASE_DOM"/>
    <property type="match status" value="1"/>
</dbReference>
<evidence type="ECO:0000256" key="7">
    <source>
        <dbReference type="ARBA" id="ARBA00022729"/>
    </source>
</evidence>
<feature type="domain" description="Bulb-type lectin" evidence="24">
    <location>
        <begin position="49"/>
        <end position="173"/>
    </location>
</feature>
<dbReference type="InterPro" id="IPR001480">
    <property type="entry name" value="Bulb-type_lectin_dom"/>
</dbReference>
<evidence type="ECO:0000256" key="4">
    <source>
        <dbReference type="ARBA" id="ARBA00022553"/>
    </source>
</evidence>